<evidence type="ECO:0000259" key="10">
    <source>
        <dbReference type="Pfam" id="PF01618"/>
    </source>
</evidence>
<reference evidence="11 12" key="1">
    <citation type="submission" date="2016-10" db="EMBL/GenBank/DDBJ databases">
        <title>Silvanigrella aquatica sp. nov., isolated from a freshwater lake located in the Black Forest, Germany, description of Silvanigrellaceae fam. nov., Silvanigrellales ord. nov., reclassification of the order Bdellovibrionales in the class Oligoflexia, reclassification of the families Bacteriovoracaceae and Halobacteriovoraceae in the new order Bacteriovoracales ord. nov., and reclassification of the family Pseudobacteriovoracaceae in the order Oligoflexiales.</title>
        <authorList>
            <person name="Hahn M.W."/>
            <person name="Schmidt J."/>
            <person name="Koll U."/>
            <person name="Rohde M."/>
            <person name="Verbag S."/>
            <person name="Pitt A."/>
            <person name="Nakai R."/>
            <person name="Naganuma T."/>
            <person name="Lang E."/>
        </authorList>
    </citation>
    <scope>NUCLEOTIDE SEQUENCE [LARGE SCALE GENOMIC DNA]</scope>
    <source>
        <strain evidence="11 12">MWH-Nonnen-W8red</strain>
    </source>
</reference>
<keyword evidence="3" id="KW-1003">Cell membrane</keyword>
<evidence type="ECO:0000256" key="1">
    <source>
        <dbReference type="ARBA" id="ARBA00004651"/>
    </source>
</evidence>
<dbReference type="Pfam" id="PF01618">
    <property type="entry name" value="MotA_ExbB"/>
    <property type="match status" value="1"/>
</dbReference>
<name>A0A1L4D0X2_9BACT</name>
<keyword evidence="4 9" id="KW-0812">Transmembrane</keyword>
<dbReference type="InterPro" id="IPR050790">
    <property type="entry name" value="ExbB/TolQ_transport"/>
</dbReference>
<evidence type="ECO:0000256" key="4">
    <source>
        <dbReference type="ARBA" id="ARBA00022692"/>
    </source>
</evidence>
<evidence type="ECO:0000256" key="7">
    <source>
        <dbReference type="ARBA" id="ARBA00023136"/>
    </source>
</evidence>
<evidence type="ECO:0000313" key="11">
    <source>
        <dbReference type="EMBL" id="APJ03846.1"/>
    </source>
</evidence>
<evidence type="ECO:0000256" key="5">
    <source>
        <dbReference type="ARBA" id="ARBA00022927"/>
    </source>
</evidence>
<accession>A0A1L4D0X2</accession>
<keyword evidence="2 8" id="KW-0813">Transport</keyword>
<feature type="transmembrane region" description="Helical" evidence="9">
    <location>
        <begin position="117"/>
        <end position="143"/>
    </location>
</feature>
<evidence type="ECO:0000256" key="3">
    <source>
        <dbReference type="ARBA" id="ARBA00022475"/>
    </source>
</evidence>
<dbReference type="GO" id="GO:0017038">
    <property type="term" value="P:protein import"/>
    <property type="evidence" value="ECO:0007669"/>
    <property type="project" value="TreeGrafter"/>
</dbReference>
<feature type="transmembrane region" description="Helical" evidence="9">
    <location>
        <begin position="163"/>
        <end position="184"/>
    </location>
</feature>
<dbReference type="KEGG" id="saqi:AXG55_07980"/>
<sequence length="216" mass="23352">MSLTQEFLKFALATGAQWVMYLLILCSIVNVAIIIDRIIFFQKMRGDFAEFIKNLSARLNSDEPVEQTSAWCSGQNMLEANVAAVGLERSRDNLRAAEESMNATMIAAKTKLEKGTVVLGTLGSNTPFVGLFGTIIGIIEAFHALSTSANPGPEVIMASISEALVATALGILVAIPAVVAYNFFNRAIKKKMANSDATSRIIMTHLGSNQRHKGKE</sequence>
<evidence type="ECO:0000256" key="9">
    <source>
        <dbReference type="SAM" id="Phobius"/>
    </source>
</evidence>
<dbReference type="InterPro" id="IPR002898">
    <property type="entry name" value="MotA_ExbB_proton_chnl"/>
</dbReference>
<dbReference type="AlphaFoldDB" id="A0A1L4D0X2"/>
<evidence type="ECO:0000256" key="2">
    <source>
        <dbReference type="ARBA" id="ARBA00022448"/>
    </source>
</evidence>
<dbReference type="PANTHER" id="PTHR30625:SF15">
    <property type="entry name" value="BIOPOLYMER TRANSPORT PROTEIN EXBB"/>
    <property type="match status" value="1"/>
</dbReference>
<dbReference type="PANTHER" id="PTHR30625">
    <property type="entry name" value="PROTEIN TOLQ"/>
    <property type="match status" value="1"/>
</dbReference>
<evidence type="ECO:0000256" key="6">
    <source>
        <dbReference type="ARBA" id="ARBA00022989"/>
    </source>
</evidence>
<comment type="subcellular location">
    <subcellularLocation>
        <location evidence="1">Cell membrane</location>
        <topology evidence="1">Multi-pass membrane protein</topology>
    </subcellularLocation>
    <subcellularLocation>
        <location evidence="8">Membrane</location>
        <topology evidence="8">Multi-pass membrane protein</topology>
    </subcellularLocation>
</comment>
<protein>
    <recommendedName>
        <fullName evidence="10">MotA/TolQ/ExbB proton channel domain-containing protein</fullName>
    </recommendedName>
</protein>
<comment type="similarity">
    <text evidence="8">Belongs to the exbB/tolQ family.</text>
</comment>
<dbReference type="EMBL" id="CP017834">
    <property type="protein sequence ID" value="APJ03846.1"/>
    <property type="molecule type" value="Genomic_DNA"/>
</dbReference>
<evidence type="ECO:0000313" key="12">
    <source>
        <dbReference type="Proteomes" id="UP000184731"/>
    </source>
</evidence>
<feature type="domain" description="MotA/TolQ/ExbB proton channel" evidence="10">
    <location>
        <begin position="78"/>
        <end position="194"/>
    </location>
</feature>
<dbReference type="OrthoDB" id="5293536at2"/>
<evidence type="ECO:0000256" key="8">
    <source>
        <dbReference type="RuleBase" id="RU004057"/>
    </source>
</evidence>
<organism evidence="11 12">
    <name type="scientific">Silvanigrella aquatica</name>
    <dbReference type="NCBI Taxonomy" id="1915309"/>
    <lineage>
        <taxon>Bacteria</taxon>
        <taxon>Pseudomonadati</taxon>
        <taxon>Bdellovibrionota</taxon>
        <taxon>Oligoflexia</taxon>
        <taxon>Silvanigrellales</taxon>
        <taxon>Silvanigrellaceae</taxon>
        <taxon>Silvanigrella</taxon>
    </lineage>
</organism>
<dbReference type="GO" id="GO:0005886">
    <property type="term" value="C:plasma membrane"/>
    <property type="evidence" value="ECO:0007669"/>
    <property type="project" value="UniProtKB-SubCell"/>
</dbReference>
<keyword evidence="6 9" id="KW-1133">Transmembrane helix</keyword>
<keyword evidence="7 9" id="KW-0472">Membrane</keyword>
<proteinExistence type="inferred from homology"/>
<dbReference type="Proteomes" id="UP000184731">
    <property type="component" value="Chromosome"/>
</dbReference>
<keyword evidence="12" id="KW-1185">Reference proteome</keyword>
<dbReference type="RefSeq" id="WP_148697590.1">
    <property type="nucleotide sequence ID" value="NZ_CP017834.1"/>
</dbReference>
<dbReference type="STRING" id="1915309.AXG55_07980"/>
<gene>
    <name evidence="11" type="ORF">AXG55_07980</name>
</gene>
<keyword evidence="5 8" id="KW-0653">Protein transport</keyword>
<feature type="transmembrane region" description="Helical" evidence="9">
    <location>
        <begin position="18"/>
        <end position="35"/>
    </location>
</feature>